<feature type="transmembrane region" description="Helical" evidence="1">
    <location>
        <begin position="21"/>
        <end position="42"/>
    </location>
</feature>
<accession>A0A7D5IQZ6</accession>
<feature type="transmembrane region" description="Helical" evidence="1">
    <location>
        <begin position="195"/>
        <end position="214"/>
    </location>
</feature>
<evidence type="ECO:0000313" key="3">
    <source>
        <dbReference type="Proteomes" id="UP000509638"/>
    </source>
</evidence>
<reference evidence="2 3" key="1">
    <citation type="submission" date="2020-06" db="EMBL/GenBank/DDBJ databases">
        <authorList>
            <person name="Jo H."/>
        </authorList>
    </citation>
    <scope>NUCLEOTIDE SEQUENCE [LARGE SCALE GENOMIC DNA]</scope>
    <source>
        <strain evidence="2 3">I46</strain>
    </source>
</reference>
<keyword evidence="1" id="KW-0812">Transmembrane</keyword>
<keyword evidence="1" id="KW-1133">Transmembrane helix</keyword>
<feature type="transmembrane region" description="Helical" evidence="1">
    <location>
        <begin position="244"/>
        <end position="266"/>
    </location>
</feature>
<organism evidence="2 3">
    <name type="scientific">Microbacterium oleivorans</name>
    <dbReference type="NCBI Taxonomy" id="273677"/>
    <lineage>
        <taxon>Bacteria</taxon>
        <taxon>Bacillati</taxon>
        <taxon>Actinomycetota</taxon>
        <taxon>Actinomycetes</taxon>
        <taxon>Micrococcales</taxon>
        <taxon>Microbacteriaceae</taxon>
        <taxon>Microbacterium</taxon>
    </lineage>
</organism>
<evidence type="ECO:0000256" key="1">
    <source>
        <dbReference type="SAM" id="Phobius"/>
    </source>
</evidence>
<dbReference type="RefSeq" id="WP_178012664.1">
    <property type="nucleotide sequence ID" value="NZ_CP058316.1"/>
</dbReference>
<name>A0A7D5IQZ6_9MICO</name>
<evidence type="ECO:0000313" key="2">
    <source>
        <dbReference type="EMBL" id="QLD12141.1"/>
    </source>
</evidence>
<feature type="transmembrane region" description="Helical" evidence="1">
    <location>
        <begin position="123"/>
        <end position="144"/>
    </location>
</feature>
<dbReference type="Proteomes" id="UP000509638">
    <property type="component" value="Chromosome"/>
</dbReference>
<sequence length="283" mass="29955">MSTTAHHVARSPQQSSDILRQVGVIAAVVFMIIAAMVGTGLFGGTNVRELQGGALDADSTVLAPGTQAFSIWSVIYLFMIGYTIWQALPSQRSRDRQRRAGWWIALTAVLNGGWLLAAQFTTLPLTVVAIVALLAALGWTFRLLVLSRPQSVGDRVLMDATVGLHLGWVSLATVANVTAWLSRTVPASWGMQADAWGVAVLVVVAAVGVGIAAFSRGRPSPIIAMSWGLAWIAIARSTDQPHSTPVAIAAVVVIVVVVGAAALVAWRSNGREHRGILRPTRTA</sequence>
<protein>
    <submittedName>
        <fullName evidence="2">Tryptophan-rich sensory protein</fullName>
    </submittedName>
</protein>
<gene>
    <name evidence="2" type="ORF">HW566_10400</name>
</gene>
<feature type="transmembrane region" description="Helical" evidence="1">
    <location>
        <begin position="69"/>
        <end position="88"/>
    </location>
</feature>
<dbReference type="Gene3D" id="1.20.1260.100">
    <property type="entry name" value="TspO/MBR protein"/>
    <property type="match status" value="1"/>
</dbReference>
<dbReference type="AlphaFoldDB" id="A0A7D5IQZ6"/>
<feature type="transmembrane region" description="Helical" evidence="1">
    <location>
        <begin position="156"/>
        <end position="175"/>
    </location>
</feature>
<proteinExistence type="predicted"/>
<dbReference type="EMBL" id="CP058316">
    <property type="protein sequence ID" value="QLD12141.1"/>
    <property type="molecule type" value="Genomic_DNA"/>
</dbReference>
<keyword evidence="1" id="KW-0472">Membrane</keyword>
<feature type="transmembrane region" description="Helical" evidence="1">
    <location>
        <begin position="100"/>
        <end position="117"/>
    </location>
</feature>
<feature type="transmembrane region" description="Helical" evidence="1">
    <location>
        <begin position="221"/>
        <end position="238"/>
    </location>
</feature>
<dbReference type="InterPro" id="IPR038330">
    <property type="entry name" value="TspO/MBR-related_sf"/>
</dbReference>